<dbReference type="PANTHER" id="PTHR23521:SF3">
    <property type="entry name" value="MFS TRANSPORTER"/>
    <property type="match status" value="1"/>
</dbReference>
<evidence type="ECO:0000259" key="6">
    <source>
        <dbReference type="PROSITE" id="PS50850"/>
    </source>
</evidence>
<dbReference type="RefSeq" id="WP_009571467.1">
    <property type="nucleotide sequence ID" value="NZ_AMRK01000003.1"/>
</dbReference>
<keyword evidence="8" id="KW-1185">Reference proteome</keyword>
<dbReference type="CDD" id="cd17477">
    <property type="entry name" value="MFS_YcaD_like"/>
    <property type="match status" value="1"/>
</dbReference>
<dbReference type="PROSITE" id="PS50850">
    <property type="entry name" value="MFS"/>
    <property type="match status" value="1"/>
</dbReference>
<feature type="transmembrane region" description="Helical" evidence="5">
    <location>
        <begin position="354"/>
        <end position="372"/>
    </location>
</feature>
<sequence length="430" mass="45095">MKQVLASSSPLLLGILLLMIGNGLQGSLLGVRGGLEGFSTLEISIVMSGYFLGFLGGSRAAPLLIRRVGHVRVFAALGSFISAALILFPVVADPWVWTALRVLLGFCFSGVYVTSESWLNNAASNEVRGKALSAYMLVQMVGIVVAQWILSQGDPSGFVLFIVPSVLVSISFAPILLSVTPTPAFETSKPMTFKKLFEVSPLGCVGMFLMGGVFASQMAMGAVYATQAGFSLGQISTFIAAIYIGAVAFQMPIGWISDHIDRRKAIFGVAGMGTVACLVGILIPGNYVLVLGIAFVAGGAANPLYSLLIAHTNDYLDPEDMAASSGGLLFINGVGAVGGPLIAGWLMGNIGPRGYWLMQAVLMGGVAAYALWRMTRRAAVPVDETTSYVAVMPSASPVVGEIAQEVAIERAEEASHEDEQITGLKTADEA</sequence>
<dbReference type="Pfam" id="PF07690">
    <property type="entry name" value="MFS_1"/>
    <property type="match status" value="1"/>
</dbReference>
<dbReference type="Pfam" id="PF00083">
    <property type="entry name" value="Sugar_tr"/>
    <property type="match status" value="1"/>
</dbReference>
<dbReference type="InterPro" id="IPR005828">
    <property type="entry name" value="MFS_sugar_transport-like"/>
</dbReference>
<dbReference type="InterPro" id="IPR011701">
    <property type="entry name" value="MFS"/>
</dbReference>
<organism evidence="7 8">
    <name type="scientific">Celeribacter baekdonensis B30</name>
    <dbReference type="NCBI Taxonomy" id="1208323"/>
    <lineage>
        <taxon>Bacteria</taxon>
        <taxon>Pseudomonadati</taxon>
        <taxon>Pseudomonadota</taxon>
        <taxon>Alphaproteobacteria</taxon>
        <taxon>Rhodobacterales</taxon>
        <taxon>Roseobacteraceae</taxon>
        <taxon>Celeribacter</taxon>
    </lineage>
</organism>
<comment type="subcellular location">
    <subcellularLocation>
        <location evidence="1">Membrane</location>
    </subcellularLocation>
</comment>
<evidence type="ECO:0000256" key="3">
    <source>
        <dbReference type="ARBA" id="ARBA00022989"/>
    </source>
</evidence>
<dbReference type="Gene3D" id="1.20.1250.20">
    <property type="entry name" value="MFS general substrate transporter like domains"/>
    <property type="match status" value="2"/>
</dbReference>
<dbReference type="OrthoDB" id="9810614at2"/>
<feature type="transmembrane region" description="Helical" evidence="5">
    <location>
        <begin position="265"/>
        <end position="283"/>
    </location>
</feature>
<proteinExistence type="predicted"/>
<feature type="domain" description="Major facilitator superfamily (MFS) profile" evidence="6">
    <location>
        <begin position="199"/>
        <end position="430"/>
    </location>
</feature>
<keyword evidence="3 5" id="KW-1133">Transmembrane helix</keyword>
<gene>
    <name evidence="7" type="ORF">B30_07616</name>
</gene>
<evidence type="ECO:0000313" key="8">
    <source>
        <dbReference type="Proteomes" id="UP000006762"/>
    </source>
</evidence>
<evidence type="ECO:0000313" key="7">
    <source>
        <dbReference type="EMBL" id="EKE72833.1"/>
    </source>
</evidence>
<feature type="transmembrane region" description="Helical" evidence="5">
    <location>
        <begin position="73"/>
        <end position="92"/>
    </location>
</feature>
<feature type="transmembrane region" description="Helical" evidence="5">
    <location>
        <begin position="289"/>
        <end position="308"/>
    </location>
</feature>
<feature type="transmembrane region" description="Helical" evidence="5">
    <location>
        <begin position="98"/>
        <end position="119"/>
    </location>
</feature>
<keyword evidence="4 5" id="KW-0472">Membrane</keyword>
<feature type="transmembrane region" description="Helical" evidence="5">
    <location>
        <begin position="329"/>
        <end position="348"/>
    </location>
</feature>
<dbReference type="Proteomes" id="UP000006762">
    <property type="component" value="Unassembled WGS sequence"/>
</dbReference>
<dbReference type="AlphaFoldDB" id="K2JCP9"/>
<keyword evidence="2 5" id="KW-0812">Transmembrane</keyword>
<dbReference type="InterPro" id="IPR020846">
    <property type="entry name" value="MFS_dom"/>
</dbReference>
<accession>K2JCP9</accession>
<dbReference type="GO" id="GO:0005886">
    <property type="term" value="C:plasma membrane"/>
    <property type="evidence" value="ECO:0007669"/>
    <property type="project" value="TreeGrafter"/>
</dbReference>
<evidence type="ECO:0000256" key="2">
    <source>
        <dbReference type="ARBA" id="ARBA00022692"/>
    </source>
</evidence>
<dbReference type="InterPro" id="IPR047200">
    <property type="entry name" value="MFS_YcaD-like"/>
</dbReference>
<feature type="transmembrane region" description="Helical" evidence="5">
    <location>
        <begin position="40"/>
        <end position="61"/>
    </location>
</feature>
<feature type="transmembrane region" description="Helical" evidence="5">
    <location>
        <begin position="199"/>
        <end position="225"/>
    </location>
</feature>
<dbReference type="GO" id="GO:0022857">
    <property type="term" value="F:transmembrane transporter activity"/>
    <property type="evidence" value="ECO:0007669"/>
    <property type="project" value="InterPro"/>
</dbReference>
<evidence type="ECO:0000256" key="4">
    <source>
        <dbReference type="ARBA" id="ARBA00023136"/>
    </source>
</evidence>
<evidence type="ECO:0000256" key="1">
    <source>
        <dbReference type="ARBA" id="ARBA00004370"/>
    </source>
</evidence>
<comment type="caution">
    <text evidence="7">The sequence shown here is derived from an EMBL/GenBank/DDBJ whole genome shotgun (WGS) entry which is preliminary data.</text>
</comment>
<feature type="transmembrane region" description="Helical" evidence="5">
    <location>
        <begin position="131"/>
        <end position="150"/>
    </location>
</feature>
<dbReference type="EMBL" id="AMRK01000003">
    <property type="protein sequence ID" value="EKE72833.1"/>
    <property type="molecule type" value="Genomic_DNA"/>
</dbReference>
<dbReference type="eggNOG" id="COG0477">
    <property type="taxonomic scope" value="Bacteria"/>
</dbReference>
<reference evidence="7 8" key="1">
    <citation type="submission" date="2012-09" db="EMBL/GenBank/DDBJ databases">
        <title>Celeribacter baekdonensis B30 Genome Sequencing.</title>
        <authorList>
            <person name="Wang W."/>
        </authorList>
    </citation>
    <scope>NUCLEOTIDE SEQUENCE [LARGE SCALE GENOMIC DNA]</scope>
    <source>
        <strain evidence="7 8">B30</strain>
    </source>
</reference>
<evidence type="ECO:0000256" key="5">
    <source>
        <dbReference type="SAM" id="Phobius"/>
    </source>
</evidence>
<protein>
    <submittedName>
        <fullName evidence="7">Major facilitator superfamily protein</fullName>
    </submittedName>
</protein>
<name>K2JCP9_9RHOB</name>
<dbReference type="PATRIC" id="fig|1208323.3.peg.1576"/>
<dbReference type="InterPro" id="IPR036259">
    <property type="entry name" value="MFS_trans_sf"/>
</dbReference>
<dbReference type="STRING" id="1208323.B30_07616"/>
<dbReference type="PANTHER" id="PTHR23521">
    <property type="entry name" value="TRANSPORTER MFS SUPERFAMILY"/>
    <property type="match status" value="1"/>
</dbReference>
<feature type="transmembrane region" description="Helical" evidence="5">
    <location>
        <begin position="156"/>
        <end position="179"/>
    </location>
</feature>
<dbReference type="SUPFAM" id="SSF103473">
    <property type="entry name" value="MFS general substrate transporter"/>
    <property type="match status" value="1"/>
</dbReference>
<feature type="transmembrane region" description="Helical" evidence="5">
    <location>
        <begin position="231"/>
        <end position="253"/>
    </location>
</feature>